<gene>
    <name evidence="3" type="ORF">OEA66_06905</name>
</gene>
<evidence type="ECO:0000313" key="3">
    <source>
        <dbReference type="EMBL" id="MCX8532079.1"/>
    </source>
</evidence>
<dbReference type="Pfam" id="PF14220">
    <property type="entry name" value="DUF4329"/>
    <property type="match status" value="1"/>
</dbReference>
<accession>A0ABT3Y1Q5</accession>
<protein>
    <submittedName>
        <fullName evidence="3">DUF4329 domain-containing protein</fullName>
    </submittedName>
</protein>
<evidence type="ECO:0000259" key="2">
    <source>
        <dbReference type="Pfam" id="PF14220"/>
    </source>
</evidence>
<keyword evidence="4" id="KW-1185">Reference proteome</keyword>
<dbReference type="InterPro" id="IPR025479">
    <property type="entry name" value="DUF4329"/>
</dbReference>
<reference evidence="3" key="1">
    <citation type="submission" date="2022-10" db="EMBL/GenBank/DDBJ databases">
        <title>Chryseobacterium sp. nov., a novel bacterial species.</title>
        <authorList>
            <person name="Cao Y."/>
        </authorList>
    </citation>
    <scope>NUCLEOTIDE SEQUENCE</scope>
    <source>
        <strain evidence="3">KC 927</strain>
    </source>
</reference>
<feature type="region of interest" description="Disordered" evidence="1">
    <location>
        <begin position="177"/>
        <end position="214"/>
    </location>
</feature>
<name>A0ABT3Y1Q5_9FLAO</name>
<comment type="caution">
    <text evidence="3">The sequence shown here is derived from an EMBL/GenBank/DDBJ whole genome shotgun (WGS) entry which is preliminary data.</text>
</comment>
<proteinExistence type="predicted"/>
<sequence>MDPGDKFKTLRDAAKDFGKEYNGLSINYNIELRTMFYKATAENGESYYSYSIPNIGSAGMAGTINPDELADVSKKGEIVADGHTHSGDTSVLQIDGKDYSENSRFSDQDISLYNNTNTETGGKKVDNGFKKPVIGYVATGDGGLREYIPGISNESNSKKKDANNQFIKNYDIPVATDLPSDPASKTLRLNKISPTHMPNKLPKGFSPDDYKKRY</sequence>
<feature type="domain" description="DUF4329" evidence="2">
    <location>
        <begin position="12"/>
        <end position="148"/>
    </location>
</feature>
<evidence type="ECO:0000313" key="4">
    <source>
        <dbReference type="Proteomes" id="UP001070176"/>
    </source>
</evidence>
<evidence type="ECO:0000256" key="1">
    <source>
        <dbReference type="SAM" id="MobiDB-lite"/>
    </source>
</evidence>
<organism evidence="3 4">
    <name type="scientific">Chryseobacterium luquanense</name>
    <dbReference type="NCBI Taxonomy" id="2983766"/>
    <lineage>
        <taxon>Bacteria</taxon>
        <taxon>Pseudomonadati</taxon>
        <taxon>Bacteroidota</taxon>
        <taxon>Flavobacteriia</taxon>
        <taxon>Flavobacteriales</taxon>
        <taxon>Weeksellaceae</taxon>
        <taxon>Chryseobacterium group</taxon>
        <taxon>Chryseobacterium</taxon>
    </lineage>
</organism>
<dbReference type="Proteomes" id="UP001070176">
    <property type="component" value="Unassembled WGS sequence"/>
</dbReference>
<dbReference type="EMBL" id="JAOVZV010000005">
    <property type="protein sequence ID" value="MCX8532079.1"/>
    <property type="molecule type" value="Genomic_DNA"/>
</dbReference>